<dbReference type="AlphaFoldDB" id="A0A1F8A8C7"/>
<protein>
    <recommendedName>
        <fullName evidence="3">F-box domain protein</fullName>
    </recommendedName>
</protein>
<gene>
    <name evidence="1" type="ORF">ABOM_002750</name>
</gene>
<evidence type="ECO:0008006" key="3">
    <source>
        <dbReference type="Google" id="ProtNLM"/>
    </source>
</evidence>
<dbReference type="RefSeq" id="XP_022391674.1">
    <property type="nucleotide sequence ID" value="XM_022529880.1"/>
</dbReference>
<proteinExistence type="predicted"/>
<reference evidence="1 2" key="1">
    <citation type="journal article" date="2016" name="Genome Biol. Evol.">
        <title>Draft genome sequence of an aflatoxigenic Aspergillus species, A. bombycis.</title>
        <authorList>
            <person name="Moore G.G."/>
            <person name="Mack B.M."/>
            <person name="Beltz S.B."/>
            <person name="Gilbert M.K."/>
        </authorList>
    </citation>
    <scope>NUCLEOTIDE SEQUENCE [LARGE SCALE GENOMIC DNA]</scope>
    <source>
        <strain evidence="2">NRRL 26010</strain>
    </source>
</reference>
<dbReference type="STRING" id="109264.A0A1F8A8C7"/>
<organism evidence="1 2">
    <name type="scientific">Aspergillus bombycis</name>
    <dbReference type="NCBI Taxonomy" id="109264"/>
    <lineage>
        <taxon>Eukaryota</taxon>
        <taxon>Fungi</taxon>
        <taxon>Dikarya</taxon>
        <taxon>Ascomycota</taxon>
        <taxon>Pezizomycotina</taxon>
        <taxon>Eurotiomycetes</taxon>
        <taxon>Eurotiomycetidae</taxon>
        <taxon>Eurotiales</taxon>
        <taxon>Aspergillaceae</taxon>
        <taxon>Aspergillus</taxon>
    </lineage>
</organism>
<keyword evidence="2" id="KW-1185">Reference proteome</keyword>
<name>A0A1F8A8C7_9EURO</name>
<evidence type="ECO:0000313" key="1">
    <source>
        <dbReference type="EMBL" id="OGM47957.1"/>
    </source>
</evidence>
<comment type="caution">
    <text evidence="1">The sequence shown here is derived from an EMBL/GenBank/DDBJ whole genome shotgun (WGS) entry which is preliminary data.</text>
</comment>
<evidence type="ECO:0000313" key="2">
    <source>
        <dbReference type="Proteomes" id="UP000179179"/>
    </source>
</evidence>
<sequence>MASVSGQCAGVDHLGRAPTPEDLHRVYLRTVEGTDTVFNTLLSILRQPALGQYVRHVKLDRAVAYPIEPPDLKTTREINEEDRKLLEGAVRQAGFEGKQHDMMMHIVTHRSRELSFRDSQQAIDLIHLTQALTALIISVAPKLESFAFPVIRSEFDSPSECYLMLQAFLERANANPTKISYLQNLRDVCCLGNKDLILSDERFYENYDLAEQMKLVGNLPAVETIRVDAIEDRHESIELEPRSTNFKKVYIRNSNYSSGSLAEIIKSCRRLEEFEYSIGGRGSVDGSHAMFIERHLLDALLYHTNTLQKLEVDVDEEFIEERPAYWDTEDEYSVGEDPYEGDYVDGRPESLRDFTVMKHLRIGIKLLMALARASIGKGGSEEPLFSLVDILPPNLECLCILGYTVGANSKHDAHISFLMENLDRLPLLKEIAGVDVHIPNAKSVENPDEE</sequence>
<dbReference type="OrthoDB" id="3437411at2759"/>
<accession>A0A1F8A8C7</accession>
<dbReference type="Proteomes" id="UP000179179">
    <property type="component" value="Unassembled WGS sequence"/>
</dbReference>
<dbReference type="GeneID" id="34446140"/>
<dbReference type="EMBL" id="LYCR01000019">
    <property type="protein sequence ID" value="OGM47957.1"/>
    <property type="molecule type" value="Genomic_DNA"/>
</dbReference>